<evidence type="ECO:0000256" key="2">
    <source>
        <dbReference type="ARBA" id="ARBA00009765"/>
    </source>
</evidence>
<dbReference type="GO" id="GO:0050897">
    <property type="term" value="F:cobalt ion binding"/>
    <property type="evidence" value="ECO:0007669"/>
    <property type="project" value="TreeGrafter"/>
</dbReference>
<evidence type="ECO:0000256" key="1">
    <source>
        <dbReference type="ARBA" id="ARBA00004651"/>
    </source>
</evidence>
<dbReference type="SUPFAM" id="SSF143865">
    <property type="entry name" value="CorA soluble domain-like"/>
    <property type="match status" value="1"/>
</dbReference>
<dbReference type="GO" id="GO:0000287">
    <property type="term" value="F:magnesium ion binding"/>
    <property type="evidence" value="ECO:0007669"/>
    <property type="project" value="TreeGrafter"/>
</dbReference>
<reference evidence="9" key="2">
    <citation type="submission" date="2021-04" db="EMBL/GenBank/DDBJ databases">
        <title>Isolation and characterization of a novel species of the genus Sulfurimonas.</title>
        <authorList>
            <person name="Fukui M."/>
        </authorList>
    </citation>
    <scope>NUCLEOTIDE SEQUENCE</scope>
    <source>
        <strain evidence="9">H1576</strain>
    </source>
</reference>
<name>A0A975AZS0_9BACT</name>
<evidence type="ECO:0000256" key="7">
    <source>
        <dbReference type="ARBA" id="ARBA00023136"/>
    </source>
</evidence>
<evidence type="ECO:0000256" key="4">
    <source>
        <dbReference type="ARBA" id="ARBA00022475"/>
    </source>
</evidence>
<protein>
    <submittedName>
        <fullName evidence="9">Magnesium transporter</fullName>
    </submittedName>
</protein>
<feature type="transmembrane region" description="Helical" evidence="8">
    <location>
        <begin position="200"/>
        <end position="222"/>
    </location>
</feature>
<dbReference type="Gene3D" id="1.20.58.340">
    <property type="entry name" value="Magnesium transport protein CorA, transmembrane region"/>
    <property type="match status" value="2"/>
</dbReference>
<dbReference type="InterPro" id="IPR002523">
    <property type="entry name" value="MgTranspt_CorA/ZnTranspt_ZntB"/>
</dbReference>
<gene>
    <name evidence="9" type="ORF">GJV85_05240</name>
</gene>
<comment type="similarity">
    <text evidence="2">Belongs to the CorA metal ion transporter (MIT) (TC 1.A.35) family.</text>
</comment>
<evidence type="ECO:0000256" key="6">
    <source>
        <dbReference type="ARBA" id="ARBA00022989"/>
    </source>
</evidence>
<comment type="subcellular location">
    <subcellularLocation>
        <location evidence="1">Cell membrane</location>
        <topology evidence="1">Multi-pass membrane protein</topology>
    </subcellularLocation>
</comment>
<keyword evidence="6 8" id="KW-1133">Transmembrane helix</keyword>
<dbReference type="PANTHER" id="PTHR46494">
    <property type="entry name" value="CORA FAMILY METAL ION TRANSPORTER (EUROFUNG)"/>
    <property type="match status" value="1"/>
</dbReference>
<dbReference type="RefSeq" id="WP_207562815.1">
    <property type="nucleotide sequence ID" value="NZ_CP046072.1"/>
</dbReference>
<reference evidence="9" key="1">
    <citation type="submission" date="2019-11" db="EMBL/GenBank/DDBJ databases">
        <authorList>
            <person name="Kojima H."/>
        </authorList>
    </citation>
    <scope>NUCLEOTIDE SEQUENCE</scope>
    <source>
        <strain evidence="9">H1576</strain>
    </source>
</reference>
<dbReference type="EMBL" id="CP046072">
    <property type="protein sequence ID" value="QSZ41533.1"/>
    <property type="molecule type" value="Genomic_DNA"/>
</dbReference>
<proteinExistence type="inferred from homology"/>
<keyword evidence="5 8" id="KW-0812">Transmembrane</keyword>
<dbReference type="Proteomes" id="UP000671852">
    <property type="component" value="Chromosome"/>
</dbReference>
<evidence type="ECO:0000313" key="9">
    <source>
        <dbReference type="EMBL" id="QSZ41533.1"/>
    </source>
</evidence>
<accession>A0A975AZS0</accession>
<dbReference type="PANTHER" id="PTHR46494:SF1">
    <property type="entry name" value="CORA FAMILY METAL ION TRANSPORTER (EUROFUNG)"/>
    <property type="match status" value="1"/>
</dbReference>
<keyword evidence="4" id="KW-1003">Cell membrane</keyword>
<dbReference type="GO" id="GO:0015095">
    <property type="term" value="F:magnesium ion transmembrane transporter activity"/>
    <property type="evidence" value="ECO:0007669"/>
    <property type="project" value="TreeGrafter"/>
</dbReference>
<keyword evidence="10" id="KW-1185">Reference proteome</keyword>
<evidence type="ECO:0000313" key="10">
    <source>
        <dbReference type="Proteomes" id="UP000671852"/>
    </source>
</evidence>
<dbReference type="GO" id="GO:0015087">
    <property type="term" value="F:cobalt ion transmembrane transporter activity"/>
    <property type="evidence" value="ECO:0007669"/>
    <property type="project" value="TreeGrafter"/>
</dbReference>
<dbReference type="KEGG" id="saqt:GJV85_05240"/>
<dbReference type="AlphaFoldDB" id="A0A975AZS0"/>
<evidence type="ECO:0000256" key="8">
    <source>
        <dbReference type="SAM" id="Phobius"/>
    </source>
</evidence>
<dbReference type="InterPro" id="IPR045863">
    <property type="entry name" value="CorA_TM1_TM2"/>
</dbReference>
<evidence type="ECO:0000256" key="5">
    <source>
        <dbReference type="ARBA" id="ARBA00022692"/>
    </source>
</evidence>
<dbReference type="InterPro" id="IPR045861">
    <property type="entry name" value="CorA_cytoplasmic_dom"/>
</dbReference>
<organism evidence="9 10">
    <name type="scientific">Sulfurimonas aquatica</name>
    <dbReference type="NCBI Taxonomy" id="2672570"/>
    <lineage>
        <taxon>Bacteria</taxon>
        <taxon>Pseudomonadati</taxon>
        <taxon>Campylobacterota</taxon>
        <taxon>Epsilonproteobacteria</taxon>
        <taxon>Campylobacterales</taxon>
        <taxon>Sulfurimonadaceae</taxon>
        <taxon>Sulfurimonas</taxon>
    </lineage>
</organism>
<keyword evidence="3" id="KW-0813">Transport</keyword>
<dbReference type="SUPFAM" id="SSF144083">
    <property type="entry name" value="Magnesium transport protein CorA, transmembrane region"/>
    <property type="match status" value="1"/>
</dbReference>
<evidence type="ECO:0000256" key="3">
    <source>
        <dbReference type="ARBA" id="ARBA00022448"/>
    </source>
</evidence>
<dbReference type="GO" id="GO:0005886">
    <property type="term" value="C:plasma membrane"/>
    <property type="evidence" value="ECO:0007669"/>
    <property type="project" value="UniProtKB-SubCell"/>
</dbReference>
<sequence>MQNVEELIDKLHLEDLHNEKHPAIFDENETYDMLILRIPVITDELNNVSLGFILTKENSYFYNIKENKFEELNGVYMGPYTLVDKVLDKLLKSFLKYAETISDMEESLYSDMADSDFLNNWLAVKLEILRIERVLLRTATTMEEFIDYNKDVDGFPMNHYVDIHEHMERTMRSAMLQLSKLDYLYSFYNAKSNDKMNKMIYILTIISAIFLPLNLLVGFFGMNTTGLPFATGEIGTYYAVSIMMSMVIITSLFVQKWRKKIER</sequence>
<keyword evidence="7 8" id="KW-0472">Membrane</keyword>
<dbReference type="Pfam" id="PF01544">
    <property type="entry name" value="CorA"/>
    <property type="match status" value="1"/>
</dbReference>
<feature type="transmembrane region" description="Helical" evidence="8">
    <location>
        <begin position="234"/>
        <end position="254"/>
    </location>
</feature>